<dbReference type="InterPro" id="IPR027417">
    <property type="entry name" value="P-loop_NTPase"/>
</dbReference>
<sequence>MHGTQTGQQVVHLSWGKSQTAKQRLLASDRVEVAKWAVWWVGPVISSSEACHRAHDLQPSPIGSGRVRIAVRLRPQNSEETVTDADLWIVWNCNQRYEALLFIVNFKIRVGNSDTYEFDEVLTKFASQKQVYEVVTKRVVEIYAEEESRNSRLTLHTNGTEDAFKRDRHRPARFVGLGKAFGLKHVMFFVSANMGHARNKDGQPGYGWVGTN</sequence>
<dbReference type="InterPro" id="IPR036961">
    <property type="entry name" value="Kinesin_motor_dom_sf"/>
</dbReference>
<gene>
    <name evidence="1" type="ORF">CTI12_AA550520</name>
</gene>
<proteinExistence type="predicted"/>
<dbReference type="Proteomes" id="UP000245207">
    <property type="component" value="Unassembled WGS sequence"/>
</dbReference>
<comment type="caution">
    <text evidence="1">The sequence shown here is derived from an EMBL/GenBank/DDBJ whole genome shotgun (WGS) entry which is preliminary data.</text>
</comment>
<keyword evidence="2" id="KW-1185">Reference proteome</keyword>
<name>A0A2U1KYP0_ARTAN</name>
<accession>A0A2U1KYP0</accession>
<organism evidence="1 2">
    <name type="scientific">Artemisia annua</name>
    <name type="common">Sweet wormwood</name>
    <dbReference type="NCBI Taxonomy" id="35608"/>
    <lineage>
        <taxon>Eukaryota</taxon>
        <taxon>Viridiplantae</taxon>
        <taxon>Streptophyta</taxon>
        <taxon>Embryophyta</taxon>
        <taxon>Tracheophyta</taxon>
        <taxon>Spermatophyta</taxon>
        <taxon>Magnoliopsida</taxon>
        <taxon>eudicotyledons</taxon>
        <taxon>Gunneridae</taxon>
        <taxon>Pentapetalae</taxon>
        <taxon>asterids</taxon>
        <taxon>campanulids</taxon>
        <taxon>Asterales</taxon>
        <taxon>Asteraceae</taxon>
        <taxon>Asteroideae</taxon>
        <taxon>Anthemideae</taxon>
        <taxon>Artemisiinae</taxon>
        <taxon>Artemisia</taxon>
    </lineage>
</organism>
<dbReference type="OrthoDB" id="3176171at2759"/>
<dbReference type="STRING" id="35608.A0A2U1KYP0"/>
<protein>
    <submittedName>
        <fullName evidence="1">Kinesin-like protein KIN-UB</fullName>
    </submittedName>
</protein>
<dbReference type="SUPFAM" id="SSF52540">
    <property type="entry name" value="P-loop containing nucleoside triphosphate hydrolases"/>
    <property type="match status" value="1"/>
</dbReference>
<evidence type="ECO:0000313" key="1">
    <source>
        <dbReference type="EMBL" id="PWA41863.1"/>
    </source>
</evidence>
<reference evidence="1 2" key="1">
    <citation type="journal article" date="2018" name="Mol. Plant">
        <title>The genome of Artemisia annua provides insight into the evolution of Asteraceae family and artemisinin biosynthesis.</title>
        <authorList>
            <person name="Shen Q."/>
            <person name="Zhang L."/>
            <person name="Liao Z."/>
            <person name="Wang S."/>
            <person name="Yan T."/>
            <person name="Shi P."/>
            <person name="Liu M."/>
            <person name="Fu X."/>
            <person name="Pan Q."/>
            <person name="Wang Y."/>
            <person name="Lv Z."/>
            <person name="Lu X."/>
            <person name="Zhang F."/>
            <person name="Jiang W."/>
            <person name="Ma Y."/>
            <person name="Chen M."/>
            <person name="Hao X."/>
            <person name="Li L."/>
            <person name="Tang Y."/>
            <person name="Lv G."/>
            <person name="Zhou Y."/>
            <person name="Sun X."/>
            <person name="Brodelius P.E."/>
            <person name="Rose J.K.C."/>
            <person name="Tang K."/>
        </authorList>
    </citation>
    <scope>NUCLEOTIDE SEQUENCE [LARGE SCALE GENOMIC DNA]</scope>
    <source>
        <strain evidence="2">cv. Huhao1</strain>
        <tissue evidence="1">Leaf</tissue>
    </source>
</reference>
<dbReference type="AlphaFoldDB" id="A0A2U1KYP0"/>
<evidence type="ECO:0000313" key="2">
    <source>
        <dbReference type="Proteomes" id="UP000245207"/>
    </source>
</evidence>
<dbReference type="Gene3D" id="3.40.850.10">
    <property type="entry name" value="Kinesin motor domain"/>
    <property type="match status" value="1"/>
</dbReference>
<dbReference type="EMBL" id="PKPP01012785">
    <property type="protein sequence ID" value="PWA41863.1"/>
    <property type="molecule type" value="Genomic_DNA"/>
</dbReference>